<dbReference type="Proteomes" id="UP000004870">
    <property type="component" value="Unassembled WGS sequence"/>
</dbReference>
<dbReference type="AlphaFoldDB" id="C8N744"/>
<dbReference type="HOGENOM" id="CLU_2951778_0_0_6"/>
<organism evidence="1 2">
    <name type="scientific">Cardiobacterium hominis (strain ATCC 15826 / DSM 8339 / NCTC 10426 / 6573)</name>
    <dbReference type="NCBI Taxonomy" id="638300"/>
    <lineage>
        <taxon>Bacteria</taxon>
        <taxon>Pseudomonadati</taxon>
        <taxon>Pseudomonadota</taxon>
        <taxon>Gammaproteobacteria</taxon>
        <taxon>Cardiobacteriales</taxon>
        <taxon>Cardiobacteriaceae</taxon>
        <taxon>Cardiobacterium</taxon>
    </lineage>
</organism>
<accession>C8N744</accession>
<reference evidence="1 2" key="1">
    <citation type="submission" date="2009-08" db="EMBL/GenBank/DDBJ databases">
        <authorList>
            <person name="Qin X."/>
            <person name="Bachman B."/>
            <person name="Battles P."/>
            <person name="Bell A."/>
            <person name="Bess C."/>
            <person name="Bickham C."/>
            <person name="Chaboub L."/>
            <person name="Chen D."/>
            <person name="Coyle M."/>
            <person name="Deiros D.R."/>
            <person name="Dinh H."/>
            <person name="Forbes L."/>
            <person name="Fowler G."/>
            <person name="Francisco L."/>
            <person name="Fu Q."/>
            <person name="Gubbala S."/>
            <person name="Hale W."/>
            <person name="Han Y."/>
            <person name="Hemphill L."/>
            <person name="Highlander S.K."/>
            <person name="Hirani K."/>
            <person name="Hogues M."/>
            <person name="Jackson L."/>
            <person name="Jakkamsetti A."/>
            <person name="Javaid M."/>
            <person name="Jiang H."/>
            <person name="Korchina V."/>
            <person name="Kovar C."/>
            <person name="Lara F."/>
            <person name="Lee S."/>
            <person name="Mata R."/>
            <person name="Mathew T."/>
            <person name="Moen C."/>
            <person name="Morales K."/>
            <person name="Munidasa M."/>
            <person name="Nazareth L."/>
            <person name="Ngo R."/>
            <person name="Nguyen L."/>
            <person name="Okwuonu G."/>
            <person name="Ongeri F."/>
            <person name="Patil S."/>
            <person name="Petrosino J."/>
            <person name="Pham C."/>
            <person name="Pham P."/>
            <person name="Pu L.-L."/>
            <person name="Puazo M."/>
            <person name="Raj R."/>
            <person name="Reid J."/>
            <person name="Rouhana J."/>
            <person name="Saada N."/>
            <person name="Shang Y."/>
            <person name="Simmons D."/>
            <person name="Thornton R."/>
            <person name="Warren J."/>
            <person name="Weissenberger G."/>
            <person name="Zhang J."/>
            <person name="Zhang L."/>
            <person name="Zhou C."/>
            <person name="Zhu D."/>
            <person name="Muzny D."/>
            <person name="Worley K."/>
            <person name="Gibbs R."/>
        </authorList>
    </citation>
    <scope>NUCLEOTIDE SEQUENCE [LARGE SCALE GENOMIC DNA]</scope>
    <source>
        <strain evidence="2">ATCC 15826 / DSM 8339 / NCTC 10426 / 6573</strain>
    </source>
</reference>
<evidence type="ECO:0000313" key="2">
    <source>
        <dbReference type="Proteomes" id="UP000004870"/>
    </source>
</evidence>
<evidence type="ECO:0008006" key="3">
    <source>
        <dbReference type="Google" id="ProtNLM"/>
    </source>
</evidence>
<sequence length="59" mass="6786">MNIKPPETRKDKPVLVRLSQQDRQRLQRAARKLNLPMATIAYQCVKQYLDAEFGKGGQS</sequence>
<gene>
    <name evidence="1" type="ORF">HMPREF0198_0321</name>
</gene>
<comment type="caution">
    <text evidence="1">The sequence shown here is derived from an EMBL/GenBank/DDBJ whole genome shotgun (WGS) entry which is preliminary data.</text>
</comment>
<evidence type="ECO:0000313" key="1">
    <source>
        <dbReference type="EMBL" id="EEV89540.1"/>
    </source>
</evidence>
<proteinExistence type="predicted"/>
<name>C8N744_CARH6</name>
<protein>
    <recommendedName>
        <fullName evidence="3">Ribbon-helix-helix protein CopG domain-containing protein</fullName>
    </recommendedName>
</protein>
<keyword evidence="2" id="KW-1185">Reference proteome</keyword>
<dbReference type="EMBL" id="ACKY01000017">
    <property type="protein sequence ID" value="EEV89540.1"/>
    <property type="molecule type" value="Genomic_DNA"/>
</dbReference>
<dbReference type="GeneID" id="84789347"/>
<dbReference type="RefSeq" id="WP_004139378.1">
    <property type="nucleotide sequence ID" value="NZ_GG694025.1"/>
</dbReference>